<organism evidence="2 3">
    <name type="scientific">Flavobacterium agri</name>
    <dbReference type="NCBI Taxonomy" id="2743471"/>
    <lineage>
        <taxon>Bacteria</taxon>
        <taxon>Pseudomonadati</taxon>
        <taxon>Bacteroidota</taxon>
        <taxon>Flavobacteriia</taxon>
        <taxon>Flavobacteriales</taxon>
        <taxon>Flavobacteriaceae</taxon>
        <taxon>Flavobacterium</taxon>
    </lineage>
</organism>
<evidence type="ECO:0000313" key="2">
    <source>
        <dbReference type="EMBL" id="NYA72377.1"/>
    </source>
</evidence>
<evidence type="ECO:0000259" key="1">
    <source>
        <dbReference type="Pfam" id="PF13020"/>
    </source>
</evidence>
<dbReference type="AlphaFoldDB" id="A0A7Y9C8G8"/>
<protein>
    <recommendedName>
        <fullName evidence="1">Protein NO VEIN C-terminal domain-containing protein</fullName>
    </recommendedName>
</protein>
<dbReference type="EMBL" id="JACBJI010000008">
    <property type="protein sequence ID" value="NYA72377.1"/>
    <property type="molecule type" value="Genomic_DNA"/>
</dbReference>
<evidence type="ECO:0000313" key="3">
    <source>
        <dbReference type="Proteomes" id="UP000535020"/>
    </source>
</evidence>
<dbReference type="InterPro" id="IPR036890">
    <property type="entry name" value="HATPase_C_sf"/>
</dbReference>
<comment type="caution">
    <text evidence="2">The sequence shown here is derived from an EMBL/GenBank/DDBJ whole genome shotgun (WGS) entry which is preliminary data.</text>
</comment>
<name>A0A7Y9C8G8_9FLAO</name>
<dbReference type="InterPro" id="IPR024975">
    <property type="entry name" value="NOV_C"/>
</dbReference>
<dbReference type="NCBIfam" id="NF047352">
    <property type="entry name" value="P_loop_sacsin"/>
    <property type="match status" value="1"/>
</dbReference>
<dbReference type="RefSeq" id="WP_176007187.1">
    <property type="nucleotide sequence ID" value="NZ_JABWMI010000020.1"/>
</dbReference>
<dbReference type="Proteomes" id="UP000535020">
    <property type="component" value="Unassembled WGS sequence"/>
</dbReference>
<proteinExistence type="predicted"/>
<reference evidence="2 3" key="1">
    <citation type="submission" date="2020-07" db="EMBL/GenBank/DDBJ databases">
        <authorList>
            <person name="Sun Q."/>
        </authorList>
    </citation>
    <scope>NUCLEOTIDE SEQUENCE [LARGE SCALE GENOMIC DNA]</scope>
    <source>
        <strain evidence="2 3">MAH-1</strain>
    </source>
</reference>
<sequence length="1055" mass="121288">METTQISRADLYKFQTQRNDLKQHADKIIQGIKKIGPNHAKRAIWELFQNAVDLSPSCEIELKLSDTELVFSHNGVPFTMHTLDCLFTQVSSKTLTENKVEREEADPIGQYGTGFMTSHSFGDIVKVSGAIQDESKEEDPVHSASAHIKFIDLIIDRSTQDWEKLCDEISHLRNTVTQLLSEQPTFNELPKTVFKFAFNNELNKKRAIDAIESLKVILPYVMIFNDRLKKVTVTDNQGYTTTYVKNEAEESRGYFCTREIQINSEIKKINYLKTDRLIIVLPIDNNPSVEGFIGKAETLPECLPRLFLFYPLIGTEHFGFNFIIHSKNFQPTEPRDGLHLNSENEKNKAEEIANQKLMQEASDLIFSFLENHLPKIENPHLLGEINFTVGGDDVKVNEYFIDFKKRWTNKFKTLPFVETQTTRISVEEAFFLSNPVIHEANENSLKAIYSIVGNFYENVPKPELIPIWTKLTDDWKISDTQRIGFPDIADKIQEKGTIESFDKSELILLYKELIRKEQVELFDKALIPNIKGQFKKRLELSRSVDLIDELIPLADVLNPKITNRQIDTDFLLAGLDFEPFGRKDYMVLINASLDEHMRENIRSANLPENYLASLIQYASIVPKEDSISGPVKVIKLIEEHYGLDLSTIVLPSVPGEDNIDIRKGQNDLFKVFLNDISDKDVQWTKENLEELAKILNEAFNYADVKKIFLRYDVYPNQLHELKGIPHLYRDNKIPEFVKDLHDSIVDPNNPIRTKLAHSVIENIHDEMKSIKALDLTSEIELRFFGESGNEIHMENHPYRRVIIDIIRNFKPGQENCEIYEKLFPATSRNKSAILVQLADGDASFTILSQNEAIIRKLAGIARHPNLDELIKLGEDALLRKQQEQAEMQYKKKIGNHLEVVLLKKLSQNTSLKVISEQDGQDIVVYINEKPVYYIEVKSKWLETTPIRISRNQTLRAHQNPDCFALCSIDMTKYAGADKYAVETIENVAEFMKFNTDLGNKVSHLVDIYENAHQMDQFSLDGDYRTLIPAAYIKEGIDLSEFESELLNNVERNYGK</sequence>
<keyword evidence="3" id="KW-1185">Reference proteome</keyword>
<gene>
    <name evidence="2" type="ORF">HZF10_15715</name>
</gene>
<dbReference type="SUPFAM" id="SSF55874">
    <property type="entry name" value="ATPase domain of HSP90 chaperone/DNA topoisomerase II/histidine kinase"/>
    <property type="match status" value="1"/>
</dbReference>
<dbReference type="Pfam" id="PF13020">
    <property type="entry name" value="NOV_C"/>
    <property type="match status" value="1"/>
</dbReference>
<dbReference type="Gene3D" id="3.30.565.10">
    <property type="entry name" value="Histidine kinase-like ATPase, C-terminal domain"/>
    <property type="match status" value="1"/>
</dbReference>
<feature type="domain" description="Protein NO VEIN C-terminal" evidence="1">
    <location>
        <begin position="915"/>
        <end position="967"/>
    </location>
</feature>
<accession>A0A7Y9C8G8</accession>